<evidence type="ECO:0000256" key="1">
    <source>
        <dbReference type="SAM" id="MobiDB-lite"/>
    </source>
</evidence>
<accession>A0A5K7ZWL7</accession>
<dbReference type="EMBL" id="AP021876">
    <property type="protein sequence ID" value="BBO84500.1"/>
    <property type="molecule type" value="Genomic_DNA"/>
</dbReference>
<feature type="compositionally biased region" description="Polar residues" evidence="1">
    <location>
        <begin position="31"/>
        <end position="40"/>
    </location>
</feature>
<feature type="compositionally biased region" description="Basic and acidic residues" evidence="1">
    <location>
        <begin position="71"/>
        <end position="91"/>
    </location>
</feature>
<reference evidence="2 3" key="1">
    <citation type="submission" date="2019-11" db="EMBL/GenBank/DDBJ databases">
        <title>Comparative genomics of hydrocarbon-degrading Desulfosarcina strains.</title>
        <authorList>
            <person name="Watanabe M."/>
            <person name="Kojima H."/>
            <person name="Fukui M."/>
        </authorList>
    </citation>
    <scope>NUCLEOTIDE SEQUENCE [LARGE SCALE GENOMIC DNA]</scope>
    <source>
        <strain evidence="2 3">28bB2T</strain>
    </source>
</reference>
<protein>
    <submittedName>
        <fullName evidence="2">Uncharacterized protein</fullName>
    </submittedName>
</protein>
<evidence type="ECO:0000313" key="3">
    <source>
        <dbReference type="Proteomes" id="UP000425960"/>
    </source>
</evidence>
<organism evidence="2 3">
    <name type="scientific">Desulfosarcina ovata subsp. sediminis</name>
    <dbReference type="NCBI Taxonomy" id="885957"/>
    <lineage>
        <taxon>Bacteria</taxon>
        <taxon>Pseudomonadati</taxon>
        <taxon>Thermodesulfobacteriota</taxon>
        <taxon>Desulfobacteria</taxon>
        <taxon>Desulfobacterales</taxon>
        <taxon>Desulfosarcinaceae</taxon>
        <taxon>Desulfosarcina</taxon>
    </lineage>
</organism>
<dbReference type="REBASE" id="409376">
    <property type="entry name" value="M.DovB2TORFAP"/>
</dbReference>
<gene>
    <name evidence="2" type="ORF">DSCO28_50660</name>
</gene>
<sequence length="144" mass="15926">MKQWPTPHGFSQDGKSNGPSGNELGRAVNRSIPTPTSSMMTMADMEQAKYSGNGGKRPSYKDAKFPTPAARDYRSPNKKPYSERGGGKKGEQLPNAVGGSLNPPWVEWLMGWPIGWTDLEPLETAKFRSWLQQHSAFCNQKLGE</sequence>
<feature type="region of interest" description="Disordered" evidence="1">
    <location>
        <begin position="1"/>
        <end position="100"/>
    </location>
</feature>
<dbReference type="Proteomes" id="UP000425960">
    <property type="component" value="Chromosome"/>
</dbReference>
<dbReference type="AlphaFoldDB" id="A0A5K7ZWL7"/>
<dbReference type="KEGG" id="dov:DSCO28_50660"/>
<name>A0A5K7ZWL7_9BACT</name>
<evidence type="ECO:0000313" key="2">
    <source>
        <dbReference type="EMBL" id="BBO84500.1"/>
    </source>
</evidence>
<proteinExistence type="predicted"/>